<keyword evidence="13" id="KW-0472">Membrane</keyword>
<feature type="compositionally biased region" description="Polar residues" evidence="12">
    <location>
        <begin position="64"/>
        <end position="76"/>
    </location>
</feature>
<name>A0A1B0ET91_LUTLO</name>
<dbReference type="PANTHER" id="PTHR10574:SF444">
    <property type="entry name" value="BASEMENT MEMBRANE-SPECIFIC HEPARAN SULFATE PROTEOGLYCAN CORE PROTEIN"/>
    <property type="match status" value="1"/>
</dbReference>
<dbReference type="VEuPathDB" id="VectorBase:LLOJ001975"/>
<dbReference type="Gene3D" id="2.10.25.10">
    <property type="entry name" value="Laminin"/>
    <property type="match status" value="7"/>
</dbReference>
<dbReference type="InterPro" id="IPR050440">
    <property type="entry name" value="Laminin/Netrin_ECM"/>
</dbReference>
<dbReference type="EnsemblMetazoa" id="LLOJ001975-RA">
    <property type="protein sequence ID" value="LLOJ001975-PA"/>
    <property type="gene ID" value="LLOJ001975"/>
</dbReference>
<evidence type="ECO:0000256" key="6">
    <source>
        <dbReference type="ARBA" id="ARBA00022869"/>
    </source>
</evidence>
<feature type="transmembrane region" description="Helical" evidence="13">
    <location>
        <begin position="20"/>
        <end position="38"/>
    </location>
</feature>
<dbReference type="Proteomes" id="UP000092461">
    <property type="component" value="Unassembled WGS sequence"/>
</dbReference>
<keyword evidence="7 10" id="KW-1015">Disulfide bond</keyword>
<evidence type="ECO:0000256" key="5">
    <source>
        <dbReference type="ARBA" id="ARBA00022737"/>
    </source>
</evidence>
<dbReference type="FunFam" id="2.10.25.10:FF:000090">
    <property type="entry name" value="laminin subunit alpha"/>
    <property type="match status" value="1"/>
</dbReference>
<feature type="disulfide bond" evidence="10">
    <location>
        <begin position="806"/>
        <end position="815"/>
    </location>
</feature>
<evidence type="ECO:0000256" key="11">
    <source>
        <dbReference type="SAM" id="Coils"/>
    </source>
</evidence>
<dbReference type="FunFam" id="2.10.25.10:FF:000034">
    <property type="entry name" value="Laminin subunit alpha 3"/>
    <property type="match status" value="1"/>
</dbReference>
<feature type="disulfide bond" evidence="10">
    <location>
        <begin position="312"/>
        <end position="324"/>
    </location>
</feature>
<dbReference type="SMART" id="SM00282">
    <property type="entry name" value="LamG"/>
    <property type="match status" value="3"/>
</dbReference>
<dbReference type="SMART" id="SM00180">
    <property type="entry name" value="EGF_Lam"/>
    <property type="match status" value="8"/>
</dbReference>
<feature type="disulfide bond" evidence="10">
    <location>
        <begin position="910"/>
        <end position="919"/>
    </location>
</feature>
<reference evidence="19" key="1">
    <citation type="submission" date="2012-05" db="EMBL/GenBank/DDBJ databases">
        <title>Whole Genome Assembly of Lutzomyia longipalpis.</title>
        <authorList>
            <person name="Richards S."/>
            <person name="Qu C."/>
            <person name="Dillon R."/>
            <person name="Worley K."/>
            <person name="Scherer S."/>
            <person name="Batterton M."/>
            <person name="Taylor A."/>
            <person name="Hawes A."/>
            <person name="Hernandez B."/>
            <person name="Kovar C."/>
            <person name="Mandapat C."/>
            <person name="Pham C."/>
            <person name="Qu C."/>
            <person name="Jing C."/>
            <person name="Bess C."/>
            <person name="Bandaranaike D."/>
            <person name="Ngo D."/>
            <person name="Ongeri F."/>
            <person name="Arias F."/>
            <person name="Lara F."/>
            <person name="Weissenberger G."/>
            <person name="Kamau G."/>
            <person name="Han H."/>
            <person name="Shen H."/>
            <person name="Dinh H."/>
            <person name="Khalil I."/>
            <person name="Jones J."/>
            <person name="Shafer J."/>
            <person name="Jayaseelan J."/>
            <person name="Quiroz J."/>
            <person name="Blankenburg K."/>
            <person name="Nguyen L."/>
            <person name="Jackson L."/>
            <person name="Francisco L."/>
            <person name="Tang L.-Y."/>
            <person name="Pu L.-L."/>
            <person name="Perales L."/>
            <person name="Lorensuhewa L."/>
            <person name="Munidasa M."/>
            <person name="Coyle M."/>
            <person name="Taylor M."/>
            <person name="Puazo M."/>
            <person name="Firestine M."/>
            <person name="Scheel M."/>
            <person name="Javaid M."/>
            <person name="Wang M."/>
            <person name="Li M."/>
            <person name="Tabassum N."/>
            <person name="Saada N."/>
            <person name="Osuji N."/>
            <person name="Aqrawi P."/>
            <person name="Fu Q."/>
            <person name="Thornton R."/>
            <person name="Raj R."/>
            <person name="Goodspeed R."/>
            <person name="Mata R."/>
            <person name="Najjar R."/>
            <person name="Gubbala S."/>
            <person name="Lee S."/>
            <person name="Denson S."/>
            <person name="Patil S."/>
            <person name="Macmil S."/>
            <person name="Qi S."/>
            <person name="Matskevitch T."/>
            <person name="Palculict T."/>
            <person name="Mathew T."/>
            <person name="Vee V."/>
            <person name="Velamala V."/>
            <person name="Korchina V."/>
            <person name="Cai W."/>
            <person name="Liu W."/>
            <person name="Dai W."/>
            <person name="Zou X."/>
            <person name="Zhu Y."/>
            <person name="Zhang Y."/>
            <person name="Wu Y.-Q."/>
            <person name="Xin Y."/>
            <person name="Nazarath L."/>
            <person name="Kovar C."/>
            <person name="Han Y."/>
            <person name="Muzny D."/>
            <person name="Gibbs R."/>
        </authorList>
    </citation>
    <scope>NUCLEOTIDE SEQUENCE [LARGE SCALE GENOMIC DNA]</scope>
    <source>
        <strain evidence="19">Jacobina</strain>
    </source>
</reference>
<keyword evidence="3" id="KW-0272">Extracellular matrix</keyword>
<evidence type="ECO:0000256" key="2">
    <source>
        <dbReference type="ARBA" id="ARBA00022525"/>
    </source>
</evidence>
<dbReference type="CDD" id="cd00110">
    <property type="entry name" value="LamG"/>
    <property type="match status" value="3"/>
</dbReference>
<feature type="region of interest" description="Disordered" evidence="12">
    <location>
        <begin position="126"/>
        <end position="217"/>
    </location>
</feature>
<evidence type="ECO:0000256" key="7">
    <source>
        <dbReference type="ARBA" id="ARBA00023157"/>
    </source>
</evidence>
<dbReference type="FunFam" id="2.10.25.10:FF:000561">
    <property type="entry name" value="Wing blister, isoform B"/>
    <property type="match status" value="1"/>
</dbReference>
<reference evidence="17" key="2">
    <citation type="journal article" date="2020" name="BMC">
        <title>Leishmania infection induces a limited differential gene expression in the sand fly midgut.</title>
        <authorList>
            <person name="Coutinho-Abreu I.V."/>
            <person name="Serafim T.D."/>
            <person name="Meneses C."/>
            <person name="Kamhawi S."/>
            <person name="Oliveira F."/>
            <person name="Valenzuela J.G."/>
        </authorList>
    </citation>
    <scope>NUCLEOTIDE SEQUENCE</scope>
    <source>
        <strain evidence="17">Jacobina</strain>
        <tissue evidence="17">Midgut</tissue>
    </source>
</reference>
<keyword evidence="2" id="KW-0964">Secreted</keyword>
<feature type="disulfide bond" evidence="10">
    <location>
        <begin position="265"/>
        <end position="277"/>
    </location>
</feature>
<proteinExistence type="predicted"/>
<dbReference type="InterPro" id="IPR013320">
    <property type="entry name" value="ConA-like_dom_sf"/>
</dbReference>
<dbReference type="InterPro" id="IPR000742">
    <property type="entry name" value="EGF"/>
</dbReference>
<feature type="coiled-coil region" evidence="11">
    <location>
        <begin position="1034"/>
        <end position="1061"/>
    </location>
</feature>
<feature type="domain" description="Laminin EGF-like" evidence="15">
    <location>
        <begin position="453"/>
        <end position="508"/>
    </location>
</feature>
<dbReference type="PROSITE" id="PS50025">
    <property type="entry name" value="LAM_G_DOMAIN"/>
    <property type="match status" value="2"/>
</dbReference>
<dbReference type="SUPFAM" id="SSF57196">
    <property type="entry name" value="EGF/Laminin"/>
    <property type="match status" value="6"/>
</dbReference>
<feature type="domain" description="Laminin EGF-like" evidence="15">
    <location>
        <begin position="407"/>
        <end position="452"/>
    </location>
</feature>
<feature type="domain" description="Laminin G" evidence="14">
    <location>
        <begin position="1893"/>
        <end position="2110"/>
    </location>
</feature>
<dbReference type="Pfam" id="PF00053">
    <property type="entry name" value="EGF_laminin"/>
    <property type="match status" value="6"/>
</dbReference>
<dbReference type="EMBL" id="AJWK01006588">
    <property type="status" value="NOT_ANNOTATED_CDS"/>
    <property type="molecule type" value="Genomic_DNA"/>
</dbReference>
<comment type="subcellular location">
    <subcellularLocation>
        <location evidence="1">Secreted</location>
        <location evidence="1">Extracellular space</location>
        <location evidence="1">Extracellular matrix</location>
        <location evidence="1">Basement membrane</location>
    </subcellularLocation>
</comment>
<feature type="compositionally biased region" description="Polar residues" evidence="12">
    <location>
        <begin position="169"/>
        <end position="209"/>
    </location>
</feature>
<dbReference type="PRINTS" id="PR00011">
    <property type="entry name" value="EGFLAMININ"/>
</dbReference>
<feature type="disulfide bond" evidence="10">
    <location>
        <begin position="267"/>
        <end position="284"/>
    </location>
</feature>
<dbReference type="Pfam" id="PF00052">
    <property type="entry name" value="Laminin_B"/>
    <property type="match status" value="1"/>
</dbReference>
<sequence length="2204" mass="245993">MEGSSSHHRQKYLWQVYGRALVTISILGLITVALYVVAHHSHILRDLTSSPSGRRGSDHDNEARSTSNGDSINLSEGQHHANPSIDGVRSRRSISFFGVAAAVPTDGHAGDIASPTRFNLNYNAVKERRKPARGGHKSRKPGLQHTTNRRDGDDDDENGRKGKDRWQSHEISSNSPKNAQMPKSTKSMSTNTSLSTHHPSTTAANTTGRDLTENRHKRDHIIIREDDGLAIVGRLRHSHKNCFACVITPHWTHLPAQRPHKACECLCNRHGSAHLRCNAATGQCICKLHVTGKACDRCEDGFYDLDVGCRPCECNEIGSSSSICNIYSGECQCKKGVTGRLCDTCQDDHYGFSVHGCKKCDNCPSSGYICDKETGRCICPHLTKGAECNQCVANAWGWQHRIGCRACECDKLGSIGQSCDAANGQCACREGFSGRNCNQCSLGYFGYPNCTRCNCDVRGSIRKAWLETIECDHLGQCPCKELVTGLKCDQCRQATFGLSARNHDGCTRCYCFGRSQECQQGQLSWGQIRQSGSRNLSVEYITPFHPSARDYDYVVVVQMEGSQIHKEDAKIEKISRISLIPSSTGNVSIGAYSKFHNPLYFQLPPTFFGDQTRSYGGFLKFTLTTDGCDTRLSEEILGNYPLVQIHSHKNFVIEYFGQEIYDTSPNVTFSVPINERFWLYRHFSYDYNVTRGMMMTALQNIKHIFVRGTTWADFTQVVISNISLDTGIFLAGSTNNIALGVEICKCPKEYDGFSCQDPSNGHYRWRNVTDVEISRNLEEIVGYSVPCSCSGRSETCDRETGVCSNCRDNTGGRHCEVCAEGYYGNANSDLGCLACPCPETKKNFARGCQVLNNVVSCICKPGYTGPRCERCLPGFYGSPDSDEGFCEACNCNLEGIVSSDCNQETGQCDCRPGIFGRRCDQCEEPRHVIQSGKCRLCDNCTLTLLDATDELKPLLKMLDDHISSVEITAPWETVEDFENESDDLIDELEKREKRMQVLERFNDTRFDKMASRANNLFNRGVKLSSKTEKRRHSAETLKSDAETLLELANALEEKIEGTIDELLLYGSHDHHTNLPLALSEASGYLGKIKDNNILGNSVDGNEIPCWRQQYNEWSDLSKIAKKQLKKLNNFKDNLIDFGRRIDNFMDIYENTTNNIEKSQDLIEDSTEILEGLTEKYNKILALKDEVAKYPYLNTKAAFDEIANEIRNNAEDLERDIYDMGLLAEKLNETLAESDEKLYNLQEHLLPKAKIHAEELMKKAQRGKNLFQNAKKGAEKALKAGTVYKNITELVEHAKTAAKETKEAALKAQAELSPAGNVSLVDRATQSLEDSQDIIEQAIKEKKKIEGLRETLEVFQDVVKNTKHTIFKTGIDNNKVMDKLTNLSNVDTMNSIRGNKELAEKISMQMQNVHRDAENMKSGVYLLKAKLQTLQPDWETDLGFAQENVSVSMSNIRTADDMLLGMEQIAENSKVSIQQWNESLAMQLKALKDKIARAKHTAESIRVSIESENGDCKRSYMPQTFGLTTSNTIKMSIALSRNINDSSLIFIQGEHQRFIAVEMVKRRIRLVWNLGGKTTVVTNPIEIIQKDPKLDEAWYSIEANRTMNIGSIAVRQMTNNGVFSNATIESGDSGIEYTRFSMAPSNRIWIGGVPRDIRPPQLTNREGLGVVVHQLYIDDKQYGLWHFMHTEGECSGAMLGPQQSTSTINARYFNGEGYSVVRKTRARPYRKTLFSVQMQFKTRDENALLFLTVDEKNNRSISLTLHGGRIVFRIDYGGEIKLEINTTKKFNTGEWVNVAAAREFSKGSTENGSLIVDKENHTGSPTAPIGIDSLPILSNTSYYIGGVPPGFKSGTSKAPGADHAFLGCIKDIQINQETYDPLDSSNYFGVEPSCKETISRAGFHGKGFVELPSHSLNRVANLAFVFRTLQPDCLLLLAGYPQRILGDYDEKDTKGNYSIWLQDGHVNLWINAGSGGIHLISEMGVNDGEYHVVSVTKTKRKLQLRIDDQLQASKHLPNASSIVILPGSEGGMFLGGIPPTSEYDDLPPEEKISLHGAIQDIVFNNHTIYLGNPINFVGVQLGRVGPQMGSNGYLHEVLMKTEPIGKSFTKPPEGCHRVGSYSYEANAFKFGDGPWSHSIINIPGRHLWQKNFNIQFDFRTFYPNGVLFVAPGSKEKQKQLHRANAEGWSRCSGNSWTSTRRADIATETQ</sequence>
<dbReference type="Pfam" id="PF02210">
    <property type="entry name" value="Laminin_G_2"/>
    <property type="match status" value="2"/>
</dbReference>
<evidence type="ECO:0000256" key="8">
    <source>
        <dbReference type="ARBA" id="ARBA00023180"/>
    </source>
</evidence>
<feature type="disulfide bond" evidence="10">
    <location>
        <begin position="818"/>
        <end position="832"/>
    </location>
</feature>
<dbReference type="EMBL" id="GITU01002978">
    <property type="protein sequence ID" value="MBC1171681.1"/>
    <property type="molecule type" value="Transcribed_RNA"/>
</dbReference>
<feature type="disulfide bond" evidence="10">
    <location>
        <begin position="428"/>
        <end position="437"/>
    </location>
</feature>
<feature type="compositionally biased region" description="Basic residues" evidence="12">
    <location>
        <begin position="127"/>
        <end position="142"/>
    </location>
</feature>
<dbReference type="PROSITE" id="PS51115">
    <property type="entry name" value="LAMININ_IVA"/>
    <property type="match status" value="1"/>
</dbReference>
<dbReference type="Pfam" id="PF00054">
    <property type="entry name" value="Laminin_G_1"/>
    <property type="match status" value="1"/>
</dbReference>
<evidence type="ECO:0000256" key="9">
    <source>
        <dbReference type="ARBA" id="ARBA00023292"/>
    </source>
</evidence>
<dbReference type="InterPro" id="IPR056863">
    <property type="entry name" value="LMN_ATRN_NET-like_EGF"/>
</dbReference>
<keyword evidence="13" id="KW-1133">Transmembrane helix</keyword>
<dbReference type="SUPFAM" id="SSF49899">
    <property type="entry name" value="Concanavalin A-like lectins/glucanases"/>
    <property type="match status" value="3"/>
</dbReference>
<comment type="caution">
    <text evidence="10">Lacks conserved residue(s) required for the propagation of feature annotation.</text>
</comment>
<feature type="region of interest" description="Disordered" evidence="12">
    <location>
        <begin position="47"/>
        <end position="87"/>
    </location>
</feature>
<keyword evidence="6" id="KW-0084">Basement membrane</keyword>
<dbReference type="InterPro" id="IPR001791">
    <property type="entry name" value="Laminin_G"/>
</dbReference>
<feature type="domain" description="Laminin EGF-like" evidence="15">
    <location>
        <begin position="265"/>
        <end position="311"/>
    </location>
</feature>
<feature type="disulfide bond" evidence="10">
    <location>
        <begin position="479"/>
        <end position="488"/>
    </location>
</feature>
<feature type="disulfide bond" evidence="10">
    <location>
        <begin position="891"/>
        <end position="908"/>
    </location>
</feature>
<dbReference type="GO" id="GO:0009888">
    <property type="term" value="P:tissue development"/>
    <property type="evidence" value="ECO:0007669"/>
    <property type="project" value="TreeGrafter"/>
</dbReference>
<dbReference type="SMART" id="SM00281">
    <property type="entry name" value="LamB"/>
    <property type="match status" value="1"/>
</dbReference>
<feature type="coiled-coil region" evidence="11">
    <location>
        <begin position="1290"/>
        <end position="1347"/>
    </location>
</feature>
<dbReference type="GO" id="GO:0009887">
    <property type="term" value="P:animal organ morphogenesis"/>
    <property type="evidence" value="ECO:0007669"/>
    <property type="project" value="TreeGrafter"/>
</dbReference>
<dbReference type="FunFam" id="2.10.25.10:FF:000074">
    <property type="entry name" value="Laminin subunit alpha"/>
    <property type="match status" value="1"/>
</dbReference>
<feature type="domain" description="Laminin EGF-like" evidence="15">
    <location>
        <begin position="787"/>
        <end position="834"/>
    </location>
</feature>
<protein>
    <submittedName>
        <fullName evidence="17">Putative extracellular matrix glycoprotein laminin subunit alpha and gamma</fullName>
    </submittedName>
</protein>
<dbReference type="GO" id="GO:0005604">
    <property type="term" value="C:basement membrane"/>
    <property type="evidence" value="ECO:0007669"/>
    <property type="project" value="UniProtKB-SubCell"/>
</dbReference>
<dbReference type="FunFam" id="2.10.25.10:FF:000188">
    <property type="entry name" value="Laminin subunit gamma 2"/>
    <property type="match status" value="1"/>
</dbReference>
<feature type="domain" description="Laminin G" evidence="14">
    <location>
        <begin position="1705"/>
        <end position="1889"/>
    </location>
</feature>
<keyword evidence="4" id="KW-0732">Signal</keyword>
<evidence type="ECO:0000256" key="1">
    <source>
        <dbReference type="ARBA" id="ARBA00004302"/>
    </source>
</evidence>
<evidence type="ECO:0000313" key="18">
    <source>
        <dbReference type="EnsemblMetazoa" id="LLOJ001975-PA"/>
    </source>
</evidence>
<evidence type="ECO:0000256" key="10">
    <source>
        <dbReference type="PROSITE-ProRule" id="PRU00460"/>
    </source>
</evidence>
<keyword evidence="13" id="KW-0812">Transmembrane</keyword>
<dbReference type="PROSITE" id="PS50027">
    <property type="entry name" value="EGF_LAM_2"/>
    <property type="match status" value="6"/>
</dbReference>
<dbReference type="GO" id="GO:0048731">
    <property type="term" value="P:system development"/>
    <property type="evidence" value="ECO:0007669"/>
    <property type="project" value="UniProtKB-ARBA"/>
</dbReference>
<evidence type="ECO:0000259" key="15">
    <source>
        <dbReference type="PROSITE" id="PS50027"/>
    </source>
</evidence>
<dbReference type="InterPro" id="IPR000034">
    <property type="entry name" value="Laminin_IV"/>
</dbReference>
<dbReference type="PROSITE" id="PS01248">
    <property type="entry name" value="EGF_LAM_1"/>
    <property type="match status" value="4"/>
</dbReference>
<reference evidence="18" key="3">
    <citation type="submission" date="2020-05" db="UniProtKB">
        <authorList>
            <consortium name="EnsemblMetazoa"/>
        </authorList>
    </citation>
    <scope>IDENTIFICATION</scope>
    <source>
        <strain evidence="18">Jacobina</strain>
    </source>
</reference>
<evidence type="ECO:0000313" key="19">
    <source>
        <dbReference type="Proteomes" id="UP000092461"/>
    </source>
</evidence>
<feature type="domain" description="Laminin EGF-like" evidence="15">
    <location>
        <begin position="889"/>
        <end position="936"/>
    </location>
</feature>
<keyword evidence="19" id="KW-1185">Reference proteome</keyword>
<evidence type="ECO:0000259" key="14">
    <source>
        <dbReference type="PROSITE" id="PS50025"/>
    </source>
</evidence>
<dbReference type="Pfam" id="PF24973">
    <property type="entry name" value="EGF_LMN_ATRN"/>
    <property type="match status" value="1"/>
</dbReference>
<feature type="domain" description="Laminin EGF-like" evidence="15">
    <location>
        <begin position="312"/>
        <end position="359"/>
    </location>
</feature>
<keyword evidence="11" id="KW-0175">Coiled coil</keyword>
<dbReference type="CDD" id="cd00055">
    <property type="entry name" value="EGF_Lam"/>
    <property type="match status" value="8"/>
</dbReference>
<dbReference type="PANTHER" id="PTHR10574">
    <property type="entry name" value="NETRIN/LAMININ-RELATED"/>
    <property type="match status" value="1"/>
</dbReference>
<keyword evidence="5" id="KW-0677">Repeat</keyword>
<evidence type="ECO:0000259" key="16">
    <source>
        <dbReference type="PROSITE" id="PS51115"/>
    </source>
</evidence>
<feature type="disulfide bond" evidence="10">
    <location>
        <begin position="286"/>
        <end position="295"/>
    </location>
</feature>
<feature type="disulfide bond" evidence="10">
    <location>
        <begin position="407"/>
        <end position="419"/>
    </location>
</feature>
<evidence type="ECO:0000256" key="13">
    <source>
        <dbReference type="SAM" id="Phobius"/>
    </source>
</evidence>
<evidence type="ECO:0000256" key="3">
    <source>
        <dbReference type="ARBA" id="ARBA00022530"/>
    </source>
</evidence>
<dbReference type="SMART" id="SM00181">
    <property type="entry name" value="EGF"/>
    <property type="match status" value="3"/>
</dbReference>
<dbReference type="FunFam" id="2.10.25.10:FF:000082">
    <property type="entry name" value="Laminin subunit alpha 1"/>
    <property type="match status" value="1"/>
</dbReference>
<feature type="domain" description="Laminin IV type A" evidence="16">
    <location>
        <begin position="549"/>
        <end position="743"/>
    </location>
</feature>
<dbReference type="FunFam" id="2.10.25.10:FF:000242">
    <property type="entry name" value="Laminin subunit alpha 1"/>
    <property type="match status" value="1"/>
</dbReference>
<accession>A0A1B0ET91</accession>
<feature type="disulfide bond" evidence="10">
    <location>
        <begin position="889"/>
        <end position="901"/>
    </location>
</feature>
<feature type="coiled-coil region" evidence="11">
    <location>
        <begin position="1155"/>
        <end position="1243"/>
    </location>
</feature>
<feature type="compositionally biased region" description="Basic and acidic residues" evidence="12">
    <location>
        <begin position="148"/>
        <end position="168"/>
    </location>
</feature>
<organism evidence="18 19">
    <name type="scientific">Lutzomyia longipalpis</name>
    <name type="common">Sand fly</name>
    <dbReference type="NCBI Taxonomy" id="7200"/>
    <lineage>
        <taxon>Eukaryota</taxon>
        <taxon>Metazoa</taxon>
        <taxon>Ecdysozoa</taxon>
        <taxon>Arthropoda</taxon>
        <taxon>Hexapoda</taxon>
        <taxon>Insecta</taxon>
        <taxon>Pterygota</taxon>
        <taxon>Neoptera</taxon>
        <taxon>Endopterygota</taxon>
        <taxon>Diptera</taxon>
        <taxon>Nematocera</taxon>
        <taxon>Psychodoidea</taxon>
        <taxon>Psychodidae</taxon>
        <taxon>Lutzomyia</taxon>
        <taxon>Lutzomyia</taxon>
    </lineage>
</organism>
<dbReference type="EMBL" id="AJWK01006589">
    <property type="status" value="NOT_ANNOTATED_CDS"/>
    <property type="molecule type" value="Genomic_DNA"/>
</dbReference>
<evidence type="ECO:0000256" key="12">
    <source>
        <dbReference type="SAM" id="MobiDB-lite"/>
    </source>
</evidence>
<evidence type="ECO:0000313" key="17">
    <source>
        <dbReference type="EMBL" id="MBC1171681.1"/>
    </source>
</evidence>
<dbReference type="VEuPathDB" id="VectorBase:LLONM1_004229"/>
<keyword evidence="9 10" id="KW-0424">Laminin EGF-like domain</keyword>
<dbReference type="InterPro" id="IPR002049">
    <property type="entry name" value="LE_dom"/>
</dbReference>
<evidence type="ECO:0000256" key="4">
    <source>
        <dbReference type="ARBA" id="ARBA00022729"/>
    </source>
</evidence>
<feature type="disulfide bond" evidence="10">
    <location>
        <begin position="314"/>
        <end position="331"/>
    </location>
</feature>
<keyword evidence="8" id="KW-0325">Glycoprotein</keyword>
<feature type="disulfide bond" evidence="10">
    <location>
        <begin position="333"/>
        <end position="342"/>
    </location>
</feature>
<dbReference type="Gene3D" id="2.60.120.200">
    <property type="match status" value="3"/>
</dbReference>
<feature type="disulfide bond" evidence="10">
    <location>
        <begin position="409"/>
        <end position="426"/>
    </location>
</feature>